<name>D1BSE3_XYLCX</name>
<reference evidence="2" key="1">
    <citation type="submission" date="2009-11" db="EMBL/GenBank/DDBJ databases">
        <title>The complete chromosome of Xylanimonas cellulosilytica DSM 15894.</title>
        <authorList>
            <consortium name="US DOE Joint Genome Institute (JGI-PGF)"/>
            <person name="Lucas S."/>
            <person name="Copeland A."/>
            <person name="Lapidus A."/>
            <person name="Glavina del Rio T."/>
            <person name="Dalin E."/>
            <person name="Tice H."/>
            <person name="Bruce D."/>
            <person name="Goodwin L."/>
            <person name="Pitluck S."/>
            <person name="Kyrpides N."/>
            <person name="Mavromatis K."/>
            <person name="Ivanova N."/>
            <person name="Mikhailova N."/>
            <person name="Foster B."/>
            <person name="Clum A."/>
            <person name="Brettin T."/>
            <person name="Detter J.C."/>
            <person name="Han C."/>
            <person name="Larimer F."/>
            <person name="Land M."/>
            <person name="Hauser L."/>
            <person name="Markowitz V."/>
            <person name="Cheng J.F."/>
            <person name="Hugenholtz P."/>
            <person name="Woyke T."/>
            <person name="Wu D."/>
            <person name="Gehrich-Schroeter G."/>
            <person name="Schneider S."/>
            <person name="Pukall S.R."/>
            <person name="Klenk H.P."/>
            <person name="Eisen J.A."/>
        </authorList>
    </citation>
    <scope>NUCLEOTIDE SEQUENCE [LARGE SCALE GENOMIC DNA]</scope>
    <source>
        <strain evidence="2">DSM 15894 / CECT 5975 / LMG 20990 / XIL07</strain>
    </source>
</reference>
<accession>D1BSE3</accession>
<dbReference type="RefSeq" id="WP_012878377.1">
    <property type="nucleotide sequence ID" value="NC_013530.1"/>
</dbReference>
<dbReference type="KEGG" id="xce:Xcel_1610"/>
<reference evidence="1 2" key="2">
    <citation type="journal article" date="2010" name="Stand. Genomic Sci.">
        <title>Complete genome sequence of Xylanimonas cellulosilytica type strain (XIL07).</title>
        <authorList>
            <person name="Foster B."/>
            <person name="Pukall R."/>
            <person name="Abt B."/>
            <person name="Nolan M."/>
            <person name="Glavina Del Rio T."/>
            <person name="Chen F."/>
            <person name="Lucas S."/>
            <person name="Tice H."/>
            <person name="Pitluck S."/>
            <person name="Cheng J.-F."/>
            <person name="Chertkov O."/>
            <person name="Brettin T."/>
            <person name="Han C."/>
            <person name="Detter J.C."/>
            <person name="Bruce D."/>
            <person name="Goodwin L."/>
            <person name="Ivanova N."/>
            <person name="Mavromatis K."/>
            <person name="Pati A."/>
            <person name="Mikhailova N."/>
            <person name="Chen A."/>
            <person name="Palaniappan K."/>
            <person name="Land M."/>
            <person name="Hauser L."/>
            <person name="Chang Y.-J."/>
            <person name="Jeffries C.D."/>
            <person name="Chain P."/>
            <person name="Rohde M."/>
            <person name="Goeker M."/>
            <person name="Bristow J."/>
            <person name="Eisen J.A."/>
            <person name="Markowitz V."/>
            <person name="Hugenholtz P."/>
            <person name="Kyrpides N.C."/>
            <person name="Klenk H.-P."/>
            <person name="Lapidus A."/>
        </authorList>
    </citation>
    <scope>NUCLEOTIDE SEQUENCE [LARGE SCALE GENOMIC DNA]</scope>
    <source>
        <strain evidence="2">DSM 15894 / CECT 5975 / LMG 20990 / XIL07</strain>
    </source>
</reference>
<dbReference type="HOGENOM" id="CLU_2276392_0_0_11"/>
<protein>
    <submittedName>
        <fullName evidence="1">Uncharacterized protein</fullName>
    </submittedName>
</protein>
<proteinExistence type="predicted"/>
<evidence type="ECO:0000313" key="2">
    <source>
        <dbReference type="Proteomes" id="UP000002255"/>
    </source>
</evidence>
<gene>
    <name evidence="1" type="ordered locus">Xcel_1610</name>
</gene>
<dbReference type="STRING" id="446471.Xcel_1610"/>
<organism evidence="1 2">
    <name type="scientific">Xylanimonas cellulosilytica (strain DSM 15894 / JCM 12276 / CECT 5975 / KCTC 9989 / LMG 20990 / NBRC 107835 / XIL07)</name>
    <dbReference type="NCBI Taxonomy" id="446471"/>
    <lineage>
        <taxon>Bacteria</taxon>
        <taxon>Bacillati</taxon>
        <taxon>Actinomycetota</taxon>
        <taxon>Actinomycetes</taxon>
        <taxon>Micrococcales</taxon>
        <taxon>Promicromonosporaceae</taxon>
        <taxon>Xylanimonas</taxon>
    </lineage>
</organism>
<dbReference type="eggNOG" id="ENOG502ZCVV">
    <property type="taxonomic scope" value="Bacteria"/>
</dbReference>
<keyword evidence="2" id="KW-1185">Reference proteome</keyword>
<sequence length="102" mass="11364">MGDTFLRSDVGEYAEHRSRHDLDRLLRHGHVIPVRRGVTAAYVAKHFPGWTWNELMGVWHAAGVVVSQGGSPPRCDDNVVAIHFDGPDSFLVEWTDGTVTAR</sequence>
<dbReference type="OrthoDB" id="5149758at2"/>
<dbReference type="EMBL" id="CP001821">
    <property type="protein sequence ID" value="ACZ30635.1"/>
    <property type="molecule type" value="Genomic_DNA"/>
</dbReference>
<dbReference type="Proteomes" id="UP000002255">
    <property type="component" value="Chromosome"/>
</dbReference>
<dbReference type="AlphaFoldDB" id="D1BSE3"/>
<evidence type="ECO:0000313" key="1">
    <source>
        <dbReference type="EMBL" id="ACZ30635.1"/>
    </source>
</evidence>